<accession>A0A2U8HAQ0</accession>
<dbReference type="Pfam" id="PF06074">
    <property type="entry name" value="Portal_Mu"/>
    <property type="match status" value="1"/>
</dbReference>
<dbReference type="OrthoDB" id="9797300at2"/>
<dbReference type="KEGG" id="ypac:CEW88_04900"/>
<organism evidence="2 3">
    <name type="scientific">Alloyangia pacifica</name>
    <dbReference type="NCBI Taxonomy" id="311180"/>
    <lineage>
        <taxon>Bacteria</taxon>
        <taxon>Pseudomonadati</taxon>
        <taxon>Pseudomonadota</taxon>
        <taxon>Alphaproteobacteria</taxon>
        <taxon>Rhodobacterales</taxon>
        <taxon>Roseobacteraceae</taxon>
        <taxon>Alloyangia</taxon>
    </lineage>
</organism>
<reference evidence="2 3" key="1">
    <citation type="submission" date="2017-06" db="EMBL/GenBank/DDBJ databases">
        <title>Yangia sp. YSBP01 complete genome sequence.</title>
        <authorList>
            <person name="Woo J.-H."/>
            <person name="Kim H.-S."/>
        </authorList>
    </citation>
    <scope>NUCLEOTIDE SEQUENCE [LARGE SCALE GENOMIC DNA]</scope>
    <source>
        <strain evidence="2 3">YSBP01</strain>
    </source>
</reference>
<evidence type="ECO:0000256" key="1">
    <source>
        <dbReference type="SAM" id="MobiDB-lite"/>
    </source>
</evidence>
<dbReference type="Proteomes" id="UP000244915">
    <property type="component" value="Chromosome 1"/>
</dbReference>
<evidence type="ECO:0000313" key="2">
    <source>
        <dbReference type="EMBL" id="AWI83057.1"/>
    </source>
</evidence>
<dbReference type="InterPro" id="IPR009279">
    <property type="entry name" value="Portal_Mu"/>
</dbReference>
<protein>
    <recommendedName>
        <fullName evidence="4">DUF935 domain-containing protein</fullName>
    </recommendedName>
</protein>
<gene>
    <name evidence="2" type="ORF">CEW88_04900</name>
</gene>
<evidence type="ECO:0000313" key="3">
    <source>
        <dbReference type="Proteomes" id="UP000244915"/>
    </source>
</evidence>
<sequence>MVNRPQLVDQWGRPVKRAELRKEVSAPTLSGVRSPISGYPGNGLTPDRLAVILREADAGDPIRYLELAETIEERDPHYAGVIATRKRSVSQVEMTVEDGGETSHDLEMAQMVRDWLDRDELADETFHILDAIGKGYSFTEIIWDTSMGQWMPERLEYRDPRWFRFARHDLSTPMMIGETGQEEEMEAFKFIHARIAAKSGLALRSGLARLATWNWMFKAYTQRDWAIFTQTYGQPIRIGKYGPGADQKDQDTLFRAVANIGGDCAAIIPDSMMIEFVEAKSIGSSTDHYERRADWLDKQISKAVLGQTATTDAETGGLGSGKEHREVQKDIETADCRALAAILNRDLIRPWIDLEYGPQKRYPRLRIARPEPEDLKAFSDAIAPMIDRGLRVSASDVLDKFGMREAPASAKILTPMAATAAQPHPETGGSGAVPPESAVQYPFNTRLGQPGPRAPLQTQTRSTGLSEPLGVSVDRLQQEAAPDIERMLEQIEVMLEAATSLDEAKAMLLEAYPDLESDGLADLFAEAFLAAEAGGRALIEAEAEEADG</sequence>
<dbReference type="RefSeq" id="WP_108964944.1">
    <property type="nucleotide sequence ID" value="NZ_CP022189.1"/>
</dbReference>
<evidence type="ECO:0008006" key="4">
    <source>
        <dbReference type="Google" id="ProtNLM"/>
    </source>
</evidence>
<proteinExistence type="predicted"/>
<dbReference type="AlphaFoldDB" id="A0A2U8HAQ0"/>
<feature type="region of interest" description="Disordered" evidence="1">
    <location>
        <begin position="418"/>
        <end position="466"/>
    </location>
</feature>
<dbReference type="EMBL" id="CP022189">
    <property type="protein sequence ID" value="AWI83057.1"/>
    <property type="molecule type" value="Genomic_DNA"/>
</dbReference>
<name>A0A2U8HAQ0_9RHOB</name>
<feature type="compositionally biased region" description="Polar residues" evidence="1">
    <location>
        <begin position="456"/>
        <end position="465"/>
    </location>
</feature>